<feature type="compositionally biased region" description="Acidic residues" evidence="1">
    <location>
        <begin position="361"/>
        <end position="396"/>
    </location>
</feature>
<evidence type="ECO:0000313" key="3">
    <source>
        <dbReference type="Proteomes" id="UP001049176"/>
    </source>
</evidence>
<feature type="compositionally biased region" description="Acidic residues" evidence="1">
    <location>
        <begin position="205"/>
        <end position="224"/>
    </location>
</feature>
<gene>
    <name evidence="2" type="ORF">E1B28_009231</name>
</gene>
<organism evidence="2 3">
    <name type="scientific">Marasmius oreades</name>
    <name type="common">fairy-ring Marasmius</name>
    <dbReference type="NCBI Taxonomy" id="181124"/>
    <lineage>
        <taxon>Eukaryota</taxon>
        <taxon>Fungi</taxon>
        <taxon>Dikarya</taxon>
        <taxon>Basidiomycota</taxon>
        <taxon>Agaricomycotina</taxon>
        <taxon>Agaricomycetes</taxon>
        <taxon>Agaricomycetidae</taxon>
        <taxon>Agaricales</taxon>
        <taxon>Marasmiineae</taxon>
        <taxon>Marasmiaceae</taxon>
        <taxon>Marasmius</taxon>
    </lineage>
</organism>
<feature type="compositionally biased region" description="Polar residues" evidence="1">
    <location>
        <begin position="279"/>
        <end position="290"/>
    </location>
</feature>
<protein>
    <recommendedName>
        <fullName evidence="4">Rap1 Myb domain-containing protein</fullName>
    </recommendedName>
</protein>
<feature type="region of interest" description="Disordered" evidence="1">
    <location>
        <begin position="198"/>
        <end position="422"/>
    </location>
</feature>
<feature type="compositionally biased region" description="Basic and acidic residues" evidence="1">
    <location>
        <begin position="558"/>
        <end position="570"/>
    </location>
</feature>
<feature type="compositionally biased region" description="Basic and acidic residues" evidence="1">
    <location>
        <begin position="259"/>
        <end position="268"/>
    </location>
</feature>
<feature type="compositionally biased region" description="Polar residues" evidence="1">
    <location>
        <begin position="733"/>
        <end position="743"/>
    </location>
</feature>
<reference evidence="2" key="1">
    <citation type="journal article" date="2021" name="Genome Biol. Evol.">
        <title>The assembled and annotated genome of the fairy-ring fungus Marasmius oreades.</title>
        <authorList>
            <person name="Hiltunen M."/>
            <person name="Ament-Velasquez S.L."/>
            <person name="Johannesson H."/>
        </authorList>
    </citation>
    <scope>NUCLEOTIDE SEQUENCE</scope>
    <source>
        <strain evidence="2">03SP1</strain>
    </source>
</reference>
<feature type="compositionally biased region" description="Low complexity" evidence="1">
    <location>
        <begin position="526"/>
        <end position="541"/>
    </location>
</feature>
<dbReference type="GeneID" id="66078307"/>
<feature type="compositionally biased region" description="Low complexity" evidence="1">
    <location>
        <begin position="662"/>
        <end position="682"/>
    </location>
</feature>
<dbReference type="KEGG" id="more:E1B28_009231"/>
<sequence length="743" mass="84122">MFDCGCMDEDHDKIFVREGRPLKFTTTQNVSGYDLLWALNDAIKAHGGIMLENDENTDFVLVMSMDRQKLKRFQDKYELSFDRKKRRIRVKEIEFVKNSLLEGYMVPETQQAKPGFPAGKARTEFTKEEDENLCKFLAIQCPDGGRMGHLLYDRLVESAKYSRDTSWAKSHPASSWRERYRKNKARLDPIIERYIIELGTREETGSSEDDEDHEDYEEDSEDVPPSERFDYGEQQAPPNGGSDKENSSERGEEDPDDQEALKELRETQQEEDEVDNALQEISHSPIASTSRSHKPQDSASISASRRSASTSIKEPVQNWPPDRSRRRQRLSGVLTAPAAAIVQMRTSLPSGKGTEKAVDENGGEDDDDDDDEDEDDEDDDDDDDETDEVDELEDEEHNQVEEMPYIQDDEQIASDEGNMSQVEEDEDLMVLEPILGDWDADDYRPAHSPPRRSLMRSSSCTTPHNPVSSSGAARNVAAKATPIDDLEVSKVERERVNASTPPPPMTMAERVGQRKKRKDYRQLLKAASPRITRARSRAASAEPPPPQKIVRPSKKRTGKEVEVMTDERHTATKRPRRNQVPVIPEDEVVDEEMGSSNSEHEDVEMEKDRSVQTSDKRRRDKEVEIASDDEQSLRMLGVFPEQSERLSRATRRQVRTVGDVTSSQRQSVQHRSSPRGSRGTRGSEAELSPSSATTVDSFPLEGTRASGIKREHVIKEMGIPYTPPTGTRAARHVQNTRTMARSS</sequence>
<feature type="compositionally biased region" description="Basic and acidic residues" evidence="1">
    <location>
        <begin position="487"/>
        <end position="496"/>
    </location>
</feature>
<dbReference type="AlphaFoldDB" id="A0A9P7UU38"/>
<feature type="compositionally biased region" description="Basic and acidic residues" evidence="1">
    <location>
        <begin position="606"/>
        <end position="624"/>
    </location>
</feature>
<dbReference type="EMBL" id="CM032185">
    <property type="protein sequence ID" value="KAG7092926.1"/>
    <property type="molecule type" value="Genomic_DNA"/>
</dbReference>
<dbReference type="Gene3D" id="1.10.10.60">
    <property type="entry name" value="Homeodomain-like"/>
    <property type="match status" value="1"/>
</dbReference>
<feature type="region of interest" description="Disordered" evidence="1">
    <location>
        <begin position="438"/>
        <end position="743"/>
    </location>
</feature>
<evidence type="ECO:0000256" key="1">
    <source>
        <dbReference type="SAM" id="MobiDB-lite"/>
    </source>
</evidence>
<evidence type="ECO:0000313" key="2">
    <source>
        <dbReference type="EMBL" id="KAG7092926.1"/>
    </source>
</evidence>
<dbReference type="Proteomes" id="UP001049176">
    <property type="component" value="Chromosome 5"/>
</dbReference>
<dbReference type="CDD" id="cd11655">
    <property type="entry name" value="rap1_myb-like"/>
    <property type="match status" value="1"/>
</dbReference>
<evidence type="ECO:0008006" key="4">
    <source>
        <dbReference type="Google" id="ProtNLM"/>
    </source>
</evidence>
<feature type="compositionally biased region" description="Polar residues" evidence="1">
    <location>
        <begin position="460"/>
        <end position="472"/>
    </location>
</feature>
<proteinExistence type="predicted"/>
<feature type="compositionally biased region" description="Acidic residues" evidence="1">
    <location>
        <begin position="584"/>
        <end position="593"/>
    </location>
</feature>
<feature type="compositionally biased region" description="Low complexity" evidence="1">
    <location>
        <begin position="298"/>
        <end position="312"/>
    </location>
</feature>
<keyword evidence="3" id="KW-1185">Reference proteome</keyword>
<name>A0A9P7UU38_9AGAR</name>
<dbReference type="OrthoDB" id="435460at2759"/>
<accession>A0A9P7UU38</accession>
<comment type="caution">
    <text evidence="2">The sequence shown here is derived from an EMBL/GenBank/DDBJ whole genome shotgun (WGS) entry which is preliminary data.</text>
</comment>
<dbReference type="RefSeq" id="XP_043009396.1">
    <property type="nucleotide sequence ID" value="XM_043154108.1"/>
</dbReference>